<dbReference type="InterPro" id="IPR011990">
    <property type="entry name" value="TPR-like_helical_dom_sf"/>
</dbReference>
<sequence length="443" mass="49933">MLSPDDIPDIRKLNTTAKQCIAHNDPTQAMLCLERSLFLHQHYLGLESNEVWALAHRMCTFAIESARYFLNLNSWDDARKFIAKAEALVTKNDYNLRISINNLLATYYRRIGKLRVAYTYLQRAMKIDQISKLDTLQAAETRLNACAILSQLGQHDKALQIAQKALILLQERVMKHEDKLDVSYYSVQAVAYHNIAVEEEFLKKPPAQIMQSYRRAAQIAKDHCENELATALNQSLNSAEAMWAQKKNHVVFSKARESKATHCVKAVSKKSSIPKRTTQPYGIDTSTSVVEDALSPKGSGIDMSQFDNRALADSFELPVPISQPIASAPNDELIALITPRLDNNEAIDIATKDSIDIQDKAFLNDDNTVEVDNEDESKSISMDEVKDNAIFENEEKAYLNDGDTSDMVNEVDNEDQLNSNITDEAKEYDDTPTESKTVYSEEK</sequence>
<comment type="caution">
    <text evidence="2">The sequence shown here is derived from an EMBL/GenBank/DDBJ whole genome shotgun (WGS) entry which is preliminary data.</text>
</comment>
<name>A0A1W0A4C0_9STRA</name>
<organism evidence="2 3">
    <name type="scientific">Thraustotheca clavata</name>
    <dbReference type="NCBI Taxonomy" id="74557"/>
    <lineage>
        <taxon>Eukaryota</taxon>
        <taxon>Sar</taxon>
        <taxon>Stramenopiles</taxon>
        <taxon>Oomycota</taxon>
        <taxon>Saprolegniomycetes</taxon>
        <taxon>Saprolegniales</taxon>
        <taxon>Achlyaceae</taxon>
        <taxon>Thraustotheca</taxon>
    </lineage>
</organism>
<dbReference type="Proteomes" id="UP000243217">
    <property type="component" value="Unassembled WGS sequence"/>
</dbReference>
<feature type="region of interest" description="Disordered" evidence="1">
    <location>
        <begin position="398"/>
        <end position="443"/>
    </location>
</feature>
<dbReference type="EMBL" id="JNBS01000499">
    <property type="protein sequence ID" value="OQS05136.1"/>
    <property type="molecule type" value="Genomic_DNA"/>
</dbReference>
<dbReference type="SUPFAM" id="SSF48452">
    <property type="entry name" value="TPR-like"/>
    <property type="match status" value="1"/>
</dbReference>
<feature type="compositionally biased region" description="Polar residues" evidence="1">
    <location>
        <begin position="434"/>
        <end position="443"/>
    </location>
</feature>
<evidence type="ECO:0000313" key="2">
    <source>
        <dbReference type="EMBL" id="OQS05136.1"/>
    </source>
</evidence>
<gene>
    <name evidence="2" type="ORF">THRCLA_20711</name>
</gene>
<dbReference type="STRING" id="74557.A0A1W0A4C0"/>
<dbReference type="Gene3D" id="1.25.40.10">
    <property type="entry name" value="Tetratricopeptide repeat domain"/>
    <property type="match status" value="1"/>
</dbReference>
<accession>A0A1W0A4C0</accession>
<protein>
    <submittedName>
        <fullName evidence="2">Uncharacterized protein</fullName>
    </submittedName>
</protein>
<keyword evidence="3" id="KW-1185">Reference proteome</keyword>
<dbReference type="AlphaFoldDB" id="A0A1W0A4C0"/>
<evidence type="ECO:0000313" key="3">
    <source>
        <dbReference type="Proteomes" id="UP000243217"/>
    </source>
</evidence>
<evidence type="ECO:0000256" key="1">
    <source>
        <dbReference type="SAM" id="MobiDB-lite"/>
    </source>
</evidence>
<reference evidence="2 3" key="1">
    <citation type="journal article" date="2014" name="Genome Biol. Evol.">
        <title>The secreted proteins of Achlya hypogyna and Thraustotheca clavata identify the ancestral oomycete secretome and reveal gene acquisitions by horizontal gene transfer.</title>
        <authorList>
            <person name="Misner I."/>
            <person name="Blouin N."/>
            <person name="Leonard G."/>
            <person name="Richards T.A."/>
            <person name="Lane C.E."/>
        </authorList>
    </citation>
    <scope>NUCLEOTIDE SEQUENCE [LARGE SCALE GENOMIC DNA]</scope>
    <source>
        <strain evidence="2 3">ATCC 34112</strain>
    </source>
</reference>
<dbReference type="OrthoDB" id="78365at2759"/>
<proteinExistence type="predicted"/>